<dbReference type="InterPro" id="IPR015946">
    <property type="entry name" value="KH_dom-like_a/b"/>
</dbReference>
<evidence type="ECO:0000313" key="1">
    <source>
        <dbReference type="EMBL" id="NEN23489.1"/>
    </source>
</evidence>
<dbReference type="EMBL" id="JAAGVY010000011">
    <property type="protein sequence ID" value="NEN23489.1"/>
    <property type="molecule type" value="Genomic_DNA"/>
</dbReference>
<dbReference type="RefSeq" id="WP_163284773.1">
    <property type="nucleotide sequence ID" value="NZ_JAAGVY010000011.1"/>
</dbReference>
<gene>
    <name evidence="1" type="ORF">G3O08_08240</name>
</gene>
<dbReference type="InterPro" id="IPR036102">
    <property type="entry name" value="OsmC/Ohrsf"/>
</dbReference>
<dbReference type="Proteomes" id="UP000486602">
    <property type="component" value="Unassembled WGS sequence"/>
</dbReference>
<sequence length="135" mass="14915">MATAHISYQGNLRTQLMHYQSGTIIKTDAPTDNQGKGELFSPTDLTATSLAACMITLMGIAANGHSFILGEVSADIQKIMASNPRRIDKIQIDFVFPQSNYDEKQKEILKKAALNCPVAKSLHPDIDQEITFEFE</sequence>
<reference evidence="1 2" key="1">
    <citation type="submission" date="2020-02" db="EMBL/GenBank/DDBJ databases">
        <title>Out from the shadows clarifying the taxonomy of the family Cryomorphaceae and related taxa by utilizing the GTDB taxonomic framework.</title>
        <authorList>
            <person name="Bowman J.P."/>
        </authorList>
    </citation>
    <scope>NUCLEOTIDE SEQUENCE [LARGE SCALE GENOMIC DNA]</scope>
    <source>
        <strain evidence="1 2">QSSC 1-22</strain>
    </source>
</reference>
<evidence type="ECO:0000313" key="2">
    <source>
        <dbReference type="Proteomes" id="UP000486602"/>
    </source>
</evidence>
<protein>
    <submittedName>
        <fullName evidence="1">OsmC family protein</fullName>
    </submittedName>
</protein>
<dbReference type="SUPFAM" id="SSF82784">
    <property type="entry name" value="OsmC-like"/>
    <property type="match status" value="1"/>
</dbReference>
<dbReference type="PANTHER" id="PTHR39624:SF2">
    <property type="entry name" value="OSMC-LIKE PROTEIN"/>
    <property type="match status" value="1"/>
</dbReference>
<accession>A0A7K3WPB0</accession>
<proteinExistence type="predicted"/>
<dbReference type="Gene3D" id="3.30.300.20">
    <property type="match status" value="1"/>
</dbReference>
<keyword evidence="2" id="KW-1185">Reference proteome</keyword>
<comment type="caution">
    <text evidence="1">The sequence shown here is derived from an EMBL/GenBank/DDBJ whole genome shotgun (WGS) entry which is preliminary data.</text>
</comment>
<dbReference type="PANTHER" id="PTHR39624">
    <property type="entry name" value="PROTEIN INVOLVED IN RIMO-MEDIATED BETA-METHYLTHIOLATION OF RIBOSOMAL PROTEIN S12 YCAO"/>
    <property type="match status" value="1"/>
</dbReference>
<dbReference type="Pfam" id="PF02566">
    <property type="entry name" value="OsmC"/>
    <property type="match status" value="1"/>
</dbReference>
<dbReference type="InterPro" id="IPR003718">
    <property type="entry name" value="OsmC/Ohr_fam"/>
</dbReference>
<dbReference type="AlphaFoldDB" id="A0A7K3WPB0"/>
<name>A0A7K3WPB0_9FLAO</name>
<organism evidence="1 2">
    <name type="scientific">Cryomorpha ignava</name>
    <dbReference type="NCBI Taxonomy" id="101383"/>
    <lineage>
        <taxon>Bacteria</taxon>
        <taxon>Pseudomonadati</taxon>
        <taxon>Bacteroidota</taxon>
        <taxon>Flavobacteriia</taxon>
        <taxon>Flavobacteriales</taxon>
        <taxon>Cryomorphaceae</taxon>
        <taxon>Cryomorpha</taxon>
    </lineage>
</organism>